<dbReference type="InterPro" id="IPR007167">
    <property type="entry name" value="Fe-transptr_FeoA-like"/>
</dbReference>
<dbReference type="Proteomes" id="UP000215332">
    <property type="component" value="Chromosome 1"/>
</dbReference>
<dbReference type="PANTHER" id="PTHR42954:SF2">
    <property type="entry name" value="FE(2+) TRANSPORT PROTEIN A"/>
    <property type="match status" value="1"/>
</dbReference>
<dbReference type="KEGG" id="cgrn:4412665_01686"/>
<accession>A0A239WV91</accession>
<dbReference type="GO" id="GO:0046914">
    <property type="term" value="F:transition metal ion binding"/>
    <property type="evidence" value="ECO:0007669"/>
    <property type="project" value="InterPro"/>
</dbReference>
<proteinExistence type="predicted"/>
<dbReference type="GeneID" id="90818376"/>
<organism evidence="2 3">
    <name type="scientific">Cutibacterium granulosum</name>
    <dbReference type="NCBI Taxonomy" id="33011"/>
    <lineage>
        <taxon>Bacteria</taxon>
        <taxon>Bacillati</taxon>
        <taxon>Actinomycetota</taxon>
        <taxon>Actinomycetes</taxon>
        <taxon>Propionibacteriales</taxon>
        <taxon>Propionibacteriaceae</taxon>
        <taxon>Cutibacterium</taxon>
    </lineage>
</organism>
<evidence type="ECO:0000259" key="1">
    <source>
        <dbReference type="SMART" id="SM00899"/>
    </source>
</evidence>
<dbReference type="Gene3D" id="2.30.30.90">
    <property type="match status" value="1"/>
</dbReference>
<name>A0A239WV91_9ACTN</name>
<feature type="domain" description="Ferrous iron transporter FeoA-like" evidence="1">
    <location>
        <begin position="23"/>
        <end position="97"/>
    </location>
</feature>
<accession>A0A2W5CWP1</accession>
<dbReference type="InterPro" id="IPR038157">
    <property type="entry name" value="FeoA_core_dom"/>
</dbReference>
<dbReference type="InterPro" id="IPR052713">
    <property type="entry name" value="FeoA"/>
</dbReference>
<dbReference type="AlphaFoldDB" id="A0A239WV91"/>
<dbReference type="eggNOG" id="COG1918">
    <property type="taxonomic scope" value="Bacteria"/>
</dbReference>
<dbReference type="PANTHER" id="PTHR42954">
    <property type="entry name" value="FE(2+) TRANSPORT PROTEIN A"/>
    <property type="match status" value="1"/>
</dbReference>
<gene>
    <name evidence="2" type="ORF">SAMEA4412665_01686</name>
</gene>
<dbReference type="EMBL" id="LT906441">
    <property type="protein sequence ID" value="SNV38377.1"/>
    <property type="molecule type" value="Genomic_DNA"/>
</dbReference>
<reference evidence="2 3" key="1">
    <citation type="submission" date="2017-06" db="EMBL/GenBank/DDBJ databases">
        <authorList>
            <consortium name="Pathogen Informatics"/>
        </authorList>
    </citation>
    <scope>NUCLEOTIDE SEQUENCE [LARGE SCALE GENOMIC DNA]</scope>
    <source>
        <strain evidence="2 3">NCTC11865</strain>
    </source>
</reference>
<evidence type="ECO:0000313" key="3">
    <source>
        <dbReference type="Proteomes" id="UP000215332"/>
    </source>
</evidence>
<dbReference type="Pfam" id="PF04023">
    <property type="entry name" value="FeoA"/>
    <property type="match status" value="1"/>
</dbReference>
<dbReference type="SUPFAM" id="SSF50037">
    <property type="entry name" value="C-terminal domain of transcriptional repressors"/>
    <property type="match status" value="1"/>
</dbReference>
<dbReference type="SMART" id="SM00899">
    <property type="entry name" value="FeoA"/>
    <property type="match status" value="1"/>
</dbReference>
<dbReference type="InterPro" id="IPR008988">
    <property type="entry name" value="Transcriptional_repressor_C"/>
</dbReference>
<sequence>MVAQVLETPITPIDTPAQPTKVVPLSSLRPGEHGTICAMDGSCDPAICHRLQLLGFGTGRTISKTRQAPMGGPMVFQVCHVNMCLRRAQADMIMVEVDSDQTCDLT</sequence>
<protein>
    <submittedName>
        <fullName evidence="2">FeoA domain</fullName>
    </submittedName>
</protein>
<evidence type="ECO:0000313" key="2">
    <source>
        <dbReference type="EMBL" id="SNV38377.1"/>
    </source>
</evidence>
<dbReference type="RefSeq" id="WP_023034128.1">
    <property type="nucleotide sequence ID" value="NZ_AP026710.1"/>
</dbReference>